<name>A0A6C0J1Q8_9ZZZZ</name>
<protein>
    <submittedName>
        <fullName evidence="1">Uncharacterized protein</fullName>
    </submittedName>
</protein>
<accession>A0A6C0J1Q8</accession>
<dbReference type="AlphaFoldDB" id="A0A6C0J1Q8"/>
<dbReference type="EMBL" id="MN740311">
    <property type="protein sequence ID" value="QHT99588.1"/>
    <property type="molecule type" value="Genomic_DNA"/>
</dbReference>
<proteinExistence type="predicted"/>
<evidence type="ECO:0000313" key="1">
    <source>
        <dbReference type="EMBL" id="QHT99588.1"/>
    </source>
</evidence>
<reference evidence="1" key="1">
    <citation type="journal article" date="2020" name="Nature">
        <title>Giant virus diversity and host interactions through global metagenomics.</title>
        <authorList>
            <person name="Schulz F."/>
            <person name="Roux S."/>
            <person name="Paez-Espino D."/>
            <person name="Jungbluth S."/>
            <person name="Walsh D.A."/>
            <person name="Denef V.J."/>
            <person name="McMahon K.D."/>
            <person name="Konstantinidis K.T."/>
            <person name="Eloe-Fadrosh E.A."/>
            <person name="Kyrpides N.C."/>
            <person name="Woyke T."/>
        </authorList>
    </citation>
    <scope>NUCLEOTIDE SEQUENCE</scope>
    <source>
        <strain evidence="1">GVMAG-M-3300025727-45</strain>
    </source>
</reference>
<sequence>MVPNNNITIYYELMYKNYITAVCKQLFYKKNPFYYSSDKINHVHHDILCQNQNTHIPIKVIEHITPLMIDSFFEIEHDCYLNKWKVLKSPKIPQYSRIYFEEIINADYNKLINMIYYRNQEPHIIHGITNKNNIMLHEETMSLLYKNKGNVYVQAKDKGLYHTGDDIMDFNVKKYNAKQMLKFKSIVISSNHIRLISYIDFNSNTLNSSNYSLDLYNYKLPHQLYFGLK</sequence>
<organism evidence="1">
    <name type="scientific">viral metagenome</name>
    <dbReference type="NCBI Taxonomy" id="1070528"/>
    <lineage>
        <taxon>unclassified sequences</taxon>
        <taxon>metagenomes</taxon>
        <taxon>organismal metagenomes</taxon>
    </lineage>
</organism>